<feature type="region of interest" description="Disordered" evidence="6">
    <location>
        <begin position="272"/>
        <end position="366"/>
    </location>
</feature>
<dbReference type="InterPro" id="IPR012677">
    <property type="entry name" value="Nucleotide-bd_a/b_plait_sf"/>
</dbReference>
<sequence>MTAMSSAAAAATTTVFVRFNPPDTAVTRLHLQSYFSNVGPVKKCSVIRQKRRKKKRRQDYEDDDDEDDDDDDEKKSEREGKGYGFVKFTNEHDAKEAKQKLNNSTMKINGNAYKVFVELASDVTSGNTTAAVPDAPSAAKRRRTEQQQEETGEGAAAVNDEDEEALFLAKRKRTSRVILRNLSFYATQQNVKHIMEKTFGSVLDVELPLVPSSGDNKHKRPQHRGFAFVTFQEESSAKKAVDSGAGVVKIKKRPVAIDFSVSKIQHRRLEKEQKELQQQNEEEEKEEEEEKAEEDDGSSSSDDDGSDDDSNDEEKDDDDSSDDDSDDDDDDSSASSDTTASSSKSEEEDNEEEETPEKESPKIDPDIATQKTLFLRNVPFDATRHDLFELFRHYGEITGIYLVMDKMTGIGKGTAFVHFKTDASAKKVLADAYPNGQEDEDGVEKHGKNRRNATHEEEGEDGKNGGLYLNGRRIHINLAVDKSTASTFISNTSTEYDEDGNPITIKQGKDRRYLYLKNEGRVADQSGSGGDKKFSKSGNTWEDLPESDQSKRSKAHQEKHTKLRSPLFFVNPCRLSLRNVAKHVDEVELKKLIAKSVQVGLKENLVSVDDVIAYWRAGGTMSEREIATKVAMERNRKAREKSGQPKTQVEVTIIPAFNDKDVKRYIPSLYIDRDVEALAASSGASSLSGKNKAQMAPSKGFGFVEFTHHAHALACLRELNNNPKYSALYAAGGKKAMDMKDRNVVTGGKGGKRGKRHRKGEDDDAGDDGKVRIPRLIVEFTVENKAKARQQAERKAQQAANVEKQKLEKNERKKKAKAEKDDDKTNKNKKSKKGRGAAQREKKRKLREEGDDDENDNVDKSSAKDRSKNKTGTNDNNDDNKVTVTKKKGVKPPKKRKVDKEEEAFESMVRSYKETFAGSAGGGLSKKNTTDQSDATTKTKARNEIEKKRWYD</sequence>
<feature type="compositionally biased region" description="Basic and acidic residues" evidence="6">
    <location>
        <begin position="941"/>
        <end position="952"/>
    </location>
</feature>
<feature type="region of interest" description="Disordered" evidence="6">
    <location>
        <begin position="740"/>
        <end position="770"/>
    </location>
</feature>
<dbReference type="EMBL" id="HBGN01039212">
    <property type="protein sequence ID" value="CAD9357616.1"/>
    <property type="molecule type" value="Transcribed_RNA"/>
</dbReference>
<feature type="compositionally biased region" description="Basic residues" evidence="6">
    <location>
        <begin position="827"/>
        <end position="845"/>
    </location>
</feature>
<comment type="subcellular location">
    <subcellularLocation>
        <location evidence="1">Nucleus</location>
    </subcellularLocation>
</comment>
<feature type="region of interest" description="Disordered" evidence="6">
    <location>
        <begin position="47"/>
        <end position="86"/>
    </location>
</feature>
<feature type="compositionally biased region" description="Basic and acidic residues" evidence="6">
    <location>
        <begin position="548"/>
        <end position="560"/>
    </location>
</feature>
<feature type="compositionally biased region" description="Acidic residues" evidence="6">
    <location>
        <begin position="346"/>
        <end position="356"/>
    </location>
</feature>
<dbReference type="Pfam" id="PF00076">
    <property type="entry name" value="RRM_1"/>
    <property type="match status" value="3"/>
</dbReference>
<feature type="domain" description="RRM" evidence="7">
    <location>
        <begin position="175"/>
        <end position="262"/>
    </location>
</feature>
<organism evidence="8">
    <name type="scientific">Ditylum brightwellii</name>
    <dbReference type="NCBI Taxonomy" id="49249"/>
    <lineage>
        <taxon>Eukaryota</taxon>
        <taxon>Sar</taxon>
        <taxon>Stramenopiles</taxon>
        <taxon>Ochrophyta</taxon>
        <taxon>Bacillariophyta</taxon>
        <taxon>Mediophyceae</taxon>
        <taxon>Lithodesmiophycidae</taxon>
        <taxon>Lithodesmiales</taxon>
        <taxon>Lithodesmiaceae</taxon>
        <taxon>Ditylum</taxon>
    </lineage>
</organism>
<feature type="region of interest" description="Disordered" evidence="6">
    <location>
        <begin position="519"/>
        <end position="561"/>
    </location>
</feature>
<reference evidence="8" key="1">
    <citation type="submission" date="2021-01" db="EMBL/GenBank/DDBJ databases">
        <authorList>
            <person name="Corre E."/>
            <person name="Pelletier E."/>
            <person name="Niang G."/>
            <person name="Scheremetjew M."/>
            <person name="Finn R."/>
            <person name="Kale V."/>
            <person name="Holt S."/>
            <person name="Cochrane G."/>
            <person name="Meng A."/>
            <person name="Brown T."/>
            <person name="Cohen L."/>
        </authorList>
    </citation>
    <scope>NUCLEOTIDE SEQUENCE</scope>
    <source>
        <strain evidence="8">Pop2</strain>
    </source>
</reference>
<dbReference type="PANTHER" id="PTHR48039:SF5">
    <property type="entry name" value="RNA-BINDING PROTEIN 28"/>
    <property type="match status" value="1"/>
</dbReference>
<feature type="domain" description="RRM" evidence="7">
    <location>
        <begin position="13"/>
        <end position="122"/>
    </location>
</feature>
<feature type="compositionally biased region" description="Low complexity" evidence="6">
    <location>
        <begin position="333"/>
        <end position="343"/>
    </location>
</feature>
<protein>
    <recommendedName>
        <fullName evidence="7">RRM domain-containing protein</fullName>
    </recommendedName>
</protein>
<evidence type="ECO:0000256" key="3">
    <source>
        <dbReference type="ARBA" id="ARBA00022884"/>
    </source>
</evidence>
<feature type="compositionally biased region" description="Acidic residues" evidence="6">
    <location>
        <begin position="280"/>
        <end position="332"/>
    </location>
</feature>
<dbReference type="PANTHER" id="PTHR48039">
    <property type="entry name" value="RNA-BINDING MOTIF PROTEIN 14B"/>
    <property type="match status" value="1"/>
</dbReference>
<dbReference type="InterPro" id="IPR035979">
    <property type="entry name" value="RBD_domain_sf"/>
</dbReference>
<name>A0A7S2A4B9_9STRA</name>
<feature type="region of interest" description="Disordered" evidence="6">
    <location>
        <begin position="126"/>
        <end position="156"/>
    </location>
</feature>
<feature type="compositionally biased region" description="Polar residues" evidence="6">
    <location>
        <begin position="926"/>
        <end position="938"/>
    </location>
</feature>
<accession>A0A7S2A4B9</accession>
<evidence type="ECO:0000256" key="5">
    <source>
        <dbReference type="PROSITE-ProRule" id="PRU00176"/>
    </source>
</evidence>
<gene>
    <name evidence="8" type="ORF">DBRI1063_LOCUS25091</name>
</gene>
<feature type="compositionally biased region" description="Acidic residues" evidence="6">
    <location>
        <begin position="60"/>
        <end position="72"/>
    </location>
</feature>
<dbReference type="InterPro" id="IPR000504">
    <property type="entry name" value="RRM_dom"/>
</dbReference>
<evidence type="ECO:0000313" key="8">
    <source>
        <dbReference type="EMBL" id="CAD9357616.1"/>
    </source>
</evidence>
<evidence type="ECO:0000259" key="7">
    <source>
        <dbReference type="PROSITE" id="PS50102"/>
    </source>
</evidence>
<dbReference type="GO" id="GO:0005634">
    <property type="term" value="C:nucleus"/>
    <property type="evidence" value="ECO:0007669"/>
    <property type="project" value="UniProtKB-SubCell"/>
</dbReference>
<evidence type="ECO:0000256" key="4">
    <source>
        <dbReference type="ARBA" id="ARBA00023242"/>
    </source>
</evidence>
<proteinExistence type="predicted"/>
<evidence type="ECO:0000256" key="1">
    <source>
        <dbReference type="ARBA" id="ARBA00004123"/>
    </source>
</evidence>
<dbReference type="InterPro" id="IPR051945">
    <property type="entry name" value="RRM_MRD1_RNA_proc_ribogen"/>
</dbReference>
<feature type="region of interest" description="Disordered" evidence="6">
    <location>
        <begin position="789"/>
        <end position="952"/>
    </location>
</feature>
<feature type="domain" description="RRM" evidence="7">
    <location>
        <begin position="371"/>
        <end position="481"/>
    </location>
</feature>
<dbReference type="PROSITE" id="PS50102">
    <property type="entry name" value="RRM"/>
    <property type="match status" value="3"/>
</dbReference>
<feature type="compositionally biased region" description="Basic residues" evidence="6">
    <location>
        <begin position="884"/>
        <end position="897"/>
    </location>
</feature>
<keyword evidence="4" id="KW-0539">Nucleus</keyword>
<dbReference type="AlphaFoldDB" id="A0A7S2A4B9"/>
<feature type="compositionally biased region" description="Basic residues" evidence="6">
    <location>
        <begin position="48"/>
        <end position="57"/>
    </location>
</feature>
<evidence type="ECO:0000256" key="2">
    <source>
        <dbReference type="ARBA" id="ARBA00022737"/>
    </source>
</evidence>
<dbReference type="GO" id="GO:0003729">
    <property type="term" value="F:mRNA binding"/>
    <property type="evidence" value="ECO:0007669"/>
    <property type="project" value="TreeGrafter"/>
</dbReference>
<keyword evidence="2" id="KW-0677">Repeat</keyword>
<keyword evidence="3 5" id="KW-0694">RNA-binding</keyword>
<dbReference type="SMART" id="SM00360">
    <property type="entry name" value="RRM"/>
    <property type="match status" value="3"/>
</dbReference>
<evidence type="ECO:0000256" key="6">
    <source>
        <dbReference type="SAM" id="MobiDB-lite"/>
    </source>
</evidence>
<feature type="compositionally biased region" description="Basic and acidic residues" evidence="6">
    <location>
        <begin position="857"/>
        <end position="868"/>
    </location>
</feature>
<feature type="region of interest" description="Disordered" evidence="6">
    <location>
        <begin position="434"/>
        <end position="467"/>
    </location>
</feature>
<dbReference type="Gene3D" id="3.30.70.330">
    <property type="match status" value="4"/>
</dbReference>
<dbReference type="SUPFAM" id="SSF54928">
    <property type="entry name" value="RNA-binding domain, RBD"/>
    <property type="match status" value="3"/>
</dbReference>